<evidence type="ECO:0000256" key="8">
    <source>
        <dbReference type="ARBA" id="ARBA00023224"/>
    </source>
</evidence>
<keyword evidence="3 10" id="KW-0812">Transmembrane</keyword>
<gene>
    <name evidence="12" type="ORF">HAZT_HAZT007385</name>
</gene>
<dbReference type="GO" id="GO:0004930">
    <property type="term" value="F:G protein-coupled receptor activity"/>
    <property type="evidence" value="ECO:0007669"/>
    <property type="project" value="UniProtKB-KW"/>
</dbReference>
<reference evidence="12" key="1">
    <citation type="submission" date="2014-08" db="EMBL/GenBank/DDBJ databases">
        <authorList>
            <person name="Murali S."/>
            <person name="Richards S."/>
            <person name="Bandaranaike D."/>
            <person name="Bellair M."/>
            <person name="Blankenburg K."/>
            <person name="Chao H."/>
            <person name="Dinh H."/>
            <person name="Doddapaneni H."/>
            <person name="Dugan-Rocha S."/>
            <person name="Elkadiri S."/>
            <person name="Gnanaolivu R."/>
            <person name="Hughes D."/>
            <person name="Lee S."/>
            <person name="Li M."/>
            <person name="Ming W."/>
            <person name="Munidasa M."/>
            <person name="Muniz J."/>
            <person name="Nguyen L."/>
            <person name="Osuji N."/>
            <person name="Pu L.-L."/>
            <person name="Puazo M."/>
            <person name="Skinner E."/>
            <person name="Qu C."/>
            <person name="Quiroz J."/>
            <person name="Raj R."/>
            <person name="Weissenberger G."/>
            <person name="Xin Y."/>
            <person name="Zou X."/>
            <person name="Han Y."/>
            <person name="Worley K."/>
            <person name="Muzny D."/>
            <person name="Gibbs R."/>
        </authorList>
    </citation>
    <scope>NUCLEOTIDE SEQUENCE</scope>
    <source>
        <strain evidence="12">HAZT.00-mixed</strain>
        <tissue evidence="12">Whole organism</tissue>
    </source>
</reference>
<feature type="compositionally biased region" description="Polar residues" evidence="9">
    <location>
        <begin position="300"/>
        <end position="312"/>
    </location>
</feature>
<reference evidence="12" key="3">
    <citation type="submission" date="2019-06" db="EMBL/GenBank/DDBJ databases">
        <authorList>
            <person name="Poynton C."/>
            <person name="Hasenbein S."/>
            <person name="Benoit J.B."/>
            <person name="Sepulveda M.S."/>
            <person name="Poelchau M.F."/>
            <person name="Murali S.C."/>
            <person name="Chen S."/>
            <person name="Glastad K.M."/>
            <person name="Werren J.H."/>
            <person name="Vineis J.H."/>
            <person name="Bowen J.L."/>
            <person name="Friedrich M."/>
            <person name="Jones J."/>
            <person name="Robertson H.M."/>
            <person name="Feyereisen R."/>
            <person name="Mechler-Hickson A."/>
            <person name="Mathers N."/>
            <person name="Lee C.E."/>
            <person name="Colbourne J.K."/>
            <person name="Biales A."/>
            <person name="Johnston J.S."/>
            <person name="Wellborn G.A."/>
            <person name="Rosendale A.J."/>
            <person name="Cridge A.G."/>
            <person name="Munoz-Torres M.C."/>
            <person name="Bain P.A."/>
            <person name="Manny A.R."/>
            <person name="Major K.M."/>
            <person name="Lambert F.N."/>
            <person name="Vulpe C.D."/>
            <person name="Tuck P."/>
            <person name="Blalock B.J."/>
            <person name="Lin Y.-Y."/>
            <person name="Smith M.E."/>
            <person name="Ochoa-Acuna H."/>
            <person name="Chen M.-J.M."/>
            <person name="Childers C.P."/>
            <person name="Qu J."/>
            <person name="Dugan S."/>
            <person name="Lee S.L."/>
            <person name="Chao H."/>
            <person name="Dinh H."/>
            <person name="Han Y."/>
            <person name="Doddapaneni H."/>
            <person name="Worley K.C."/>
            <person name="Muzny D.M."/>
            <person name="Gibbs R.A."/>
            <person name="Richards S."/>
        </authorList>
    </citation>
    <scope>NUCLEOTIDE SEQUENCE</scope>
    <source>
        <strain evidence="12">HAZT.00-mixed</strain>
        <tissue evidence="12">Whole organism</tissue>
    </source>
</reference>
<evidence type="ECO:0000256" key="10">
    <source>
        <dbReference type="SAM" id="Phobius"/>
    </source>
</evidence>
<dbReference type="EMBL" id="JQDR03012328">
    <property type="protein sequence ID" value="KAA0191401.1"/>
    <property type="molecule type" value="Genomic_DNA"/>
</dbReference>
<feature type="transmembrane region" description="Helical" evidence="10">
    <location>
        <begin position="128"/>
        <end position="148"/>
    </location>
</feature>
<dbReference type="InterPro" id="IPR000276">
    <property type="entry name" value="GPCR_Rhodpsn"/>
</dbReference>
<feature type="transmembrane region" description="Helical" evidence="10">
    <location>
        <begin position="90"/>
        <end position="108"/>
    </location>
</feature>
<evidence type="ECO:0000256" key="4">
    <source>
        <dbReference type="ARBA" id="ARBA00022989"/>
    </source>
</evidence>
<dbReference type="GO" id="GO:0005886">
    <property type="term" value="C:plasma membrane"/>
    <property type="evidence" value="ECO:0007669"/>
    <property type="project" value="TreeGrafter"/>
</dbReference>
<dbReference type="CDD" id="cd00637">
    <property type="entry name" value="7tm_classA_rhodopsin-like"/>
    <property type="match status" value="1"/>
</dbReference>
<comment type="caution">
    <text evidence="12">The sequence shown here is derived from an EMBL/GenBank/DDBJ whole genome shotgun (WGS) entry which is preliminary data.</text>
</comment>
<proteinExistence type="inferred from homology"/>
<keyword evidence="6 10" id="KW-0472">Membrane</keyword>
<dbReference type="Pfam" id="PF00001">
    <property type="entry name" value="7tm_1"/>
    <property type="match status" value="1"/>
</dbReference>
<evidence type="ECO:0000256" key="1">
    <source>
        <dbReference type="ARBA" id="ARBA00004141"/>
    </source>
</evidence>
<dbReference type="SUPFAM" id="SSF81321">
    <property type="entry name" value="Family A G protein-coupled receptor-like"/>
    <property type="match status" value="1"/>
</dbReference>
<evidence type="ECO:0000256" key="9">
    <source>
        <dbReference type="SAM" id="MobiDB-lite"/>
    </source>
</evidence>
<feature type="domain" description="G-protein coupled receptors family 1 profile" evidence="11">
    <location>
        <begin position="29"/>
        <end position="239"/>
    </location>
</feature>
<dbReference type="PROSITE" id="PS50262">
    <property type="entry name" value="G_PROTEIN_RECEP_F1_2"/>
    <property type="match status" value="1"/>
</dbReference>
<keyword evidence="4 10" id="KW-1133">Transmembrane helix</keyword>
<evidence type="ECO:0000256" key="7">
    <source>
        <dbReference type="ARBA" id="ARBA00023170"/>
    </source>
</evidence>
<evidence type="ECO:0000259" key="11">
    <source>
        <dbReference type="PROSITE" id="PS50262"/>
    </source>
</evidence>
<organism evidence="12">
    <name type="scientific">Hyalella azteca</name>
    <name type="common">Amphipod</name>
    <dbReference type="NCBI Taxonomy" id="294128"/>
    <lineage>
        <taxon>Eukaryota</taxon>
        <taxon>Metazoa</taxon>
        <taxon>Ecdysozoa</taxon>
        <taxon>Arthropoda</taxon>
        <taxon>Crustacea</taxon>
        <taxon>Multicrustacea</taxon>
        <taxon>Malacostraca</taxon>
        <taxon>Eumalacostraca</taxon>
        <taxon>Peracarida</taxon>
        <taxon>Amphipoda</taxon>
        <taxon>Senticaudata</taxon>
        <taxon>Talitrida</taxon>
        <taxon>Talitroidea</taxon>
        <taxon>Hyalellidae</taxon>
        <taxon>Hyalella</taxon>
    </lineage>
</organism>
<dbReference type="Gene3D" id="1.20.1070.10">
    <property type="entry name" value="Rhodopsin 7-helix transmembrane proteins"/>
    <property type="match status" value="1"/>
</dbReference>
<reference evidence="12" key="2">
    <citation type="journal article" date="2018" name="Environ. Sci. Technol.">
        <title>The Toxicogenome of Hyalella azteca: A Model for Sediment Ecotoxicology and Evolutionary Toxicology.</title>
        <authorList>
            <person name="Poynton H.C."/>
            <person name="Hasenbein S."/>
            <person name="Benoit J.B."/>
            <person name="Sepulveda M.S."/>
            <person name="Poelchau M.F."/>
            <person name="Hughes D.S.T."/>
            <person name="Murali S.C."/>
            <person name="Chen S."/>
            <person name="Glastad K.M."/>
            <person name="Goodisman M.A.D."/>
            <person name="Werren J.H."/>
            <person name="Vineis J.H."/>
            <person name="Bowen J.L."/>
            <person name="Friedrich M."/>
            <person name="Jones J."/>
            <person name="Robertson H.M."/>
            <person name="Feyereisen R."/>
            <person name="Mechler-Hickson A."/>
            <person name="Mathers N."/>
            <person name="Lee C.E."/>
            <person name="Colbourne J.K."/>
            <person name="Biales A."/>
            <person name="Johnston J.S."/>
            <person name="Wellborn G.A."/>
            <person name="Rosendale A.J."/>
            <person name="Cridge A.G."/>
            <person name="Munoz-Torres M.C."/>
            <person name="Bain P.A."/>
            <person name="Manny A.R."/>
            <person name="Major K.M."/>
            <person name="Lambert F.N."/>
            <person name="Vulpe C.D."/>
            <person name="Tuck P."/>
            <person name="Blalock B.J."/>
            <person name="Lin Y.Y."/>
            <person name="Smith M.E."/>
            <person name="Ochoa-Acuna H."/>
            <person name="Chen M.M."/>
            <person name="Childers C.P."/>
            <person name="Qu J."/>
            <person name="Dugan S."/>
            <person name="Lee S.L."/>
            <person name="Chao H."/>
            <person name="Dinh H."/>
            <person name="Han Y."/>
            <person name="Doddapaneni H."/>
            <person name="Worley K.C."/>
            <person name="Muzny D.M."/>
            <person name="Gibbs R.A."/>
            <person name="Richards S."/>
        </authorList>
    </citation>
    <scope>NUCLEOTIDE SEQUENCE</scope>
    <source>
        <strain evidence="12">HAZT.00-mixed</strain>
        <tissue evidence="12">Whole organism</tissue>
    </source>
</reference>
<evidence type="ECO:0000256" key="3">
    <source>
        <dbReference type="ARBA" id="ARBA00022692"/>
    </source>
</evidence>
<dbReference type="PRINTS" id="PR00237">
    <property type="entry name" value="GPCRRHODOPSN"/>
</dbReference>
<dbReference type="Proteomes" id="UP000711488">
    <property type="component" value="Unassembled WGS sequence"/>
</dbReference>
<comment type="subcellular location">
    <subcellularLocation>
        <location evidence="1">Membrane</location>
        <topology evidence="1">Multi-pass membrane protein</topology>
    </subcellularLocation>
</comment>
<feature type="transmembrane region" description="Helical" evidence="10">
    <location>
        <begin position="20"/>
        <end position="39"/>
    </location>
</feature>
<dbReference type="InterPro" id="IPR017452">
    <property type="entry name" value="GPCR_Rhodpsn_7TM"/>
</dbReference>
<evidence type="ECO:0000313" key="12">
    <source>
        <dbReference type="EMBL" id="KAA0191401.1"/>
    </source>
</evidence>
<keyword evidence="7" id="KW-0675">Receptor</keyword>
<evidence type="ECO:0000256" key="6">
    <source>
        <dbReference type="ARBA" id="ARBA00023136"/>
    </source>
</evidence>
<feature type="transmembrane region" description="Helical" evidence="10">
    <location>
        <begin position="51"/>
        <end position="70"/>
    </location>
</feature>
<keyword evidence="5" id="KW-0297">G-protein coupled receptor</keyword>
<accession>A0A6A0GYT6</accession>
<dbReference type="OrthoDB" id="5975505at2759"/>
<feature type="transmembrane region" description="Helical" evidence="10">
    <location>
        <begin position="188"/>
        <end position="210"/>
    </location>
</feature>
<comment type="similarity">
    <text evidence="2">Belongs to the G-protein coupled receptor 1 family.</text>
</comment>
<protein>
    <recommendedName>
        <fullName evidence="11">G-protein coupled receptors family 1 profile domain-containing protein</fullName>
    </recommendedName>
</protein>
<keyword evidence="8" id="KW-0807">Transducer</keyword>
<sequence>MNYTNPTPKDFLPLKLTLTSIIFSTATIGNSLVIFLIWLNPSFHSAINCYLLNLAVADLLITFTCIWTHTIVDVKESYPFGRWVCESASVIQATCVLGSVLTMAVVSLERVHAVLLPLRARRVPRQHLLTVMCLWLIAAAGASPFFALKTYQEDLFANYVDHQCRYTQPPGVVINNTCVRPRHNFVHYYHITFSTLLFFLPVTVMTLGYSRIVAKLWSIRVVGEQSACSNRAQNSARKKEEANAELQFWLTFLGYSNSALNPIIYVWFSSSFRHELLSMIRKGFRQRSWGSYASSSLTQATRTSSGASSNSAPRPRVAAKPSREDPLQLKPVPAAEWSRNSWRDKNILSGRNSVPTANGLNNPELCIIAVHMLAEKTSSSPTSVV</sequence>
<evidence type="ECO:0000256" key="5">
    <source>
        <dbReference type="ARBA" id="ARBA00023040"/>
    </source>
</evidence>
<dbReference type="PANTHER" id="PTHR45695:SF9">
    <property type="entry name" value="LEUCOKININ RECEPTOR"/>
    <property type="match status" value="1"/>
</dbReference>
<dbReference type="PANTHER" id="PTHR45695">
    <property type="entry name" value="LEUCOKININ RECEPTOR-RELATED"/>
    <property type="match status" value="1"/>
</dbReference>
<feature type="region of interest" description="Disordered" evidence="9">
    <location>
        <begin position="300"/>
        <end position="330"/>
    </location>
</feature>
<dbReference type="AlphaFoldDB" id="A0A6A0GYT6"/>
<name>A0A6A0GYT6_HYAAZ</name>
<evidence type="ECO:0000256" key="2">
    <source>
        <dbReference type="ARBA" id="ARBA00010663"/>
    </source>
</evidence>